<sequence>MDWVPEERPRYTKLAVIVLITGVISGLSMMIITTRLFTGWWTLLAVFVAVGWGYAILMIDSWLVSSMHGGRAKVLTCLPRLLISILLGVVIAEPVVVFIFRPAIEQEVADKRNAELATFSSAWKACNPPTGEVIGRPECADHHLNLASSLTALRTHHDNLTAQRDQLRTDVASNLARWDQLERLARAECKGTPGAETTGVAGEGPECSRNRVVADQFRRGTRLDQRQADLADMDRNLVGLKDAVKQAENSYATDVESAIAAKIGEWKESRKTTGILEELDALGELADKSTPVNVAHWVLRLLLVLFDCLPVLTKWLNGRTAYDKAISREIETSRKLHEEHLTRSQKTDATIWDAHHTRVQQEHRGQLHAMAEEDRRAKRQRERALDEEIERVADELRRESAWDLRPSRVSTEGGAGPQT</sequence>
<evidence type="ECO:0000256" key="1">
    <source>
        <dbReference type="SAM" id="MobiDB-lite"/>
    </source>
</evidence>
<keyword evidence="4" id="KW-1185">Reference proteome</keyword>
<dbReference type="EMBL" id="SGWQ01000001">
    <property type="protein sequence ID" value="RZS44805.1"/>
    <property type="molecule type" value="Genomic_DNA"/>
</dbReference>
<evidence type="ECO:0000313" key="4">
    <source>
        <dbReference type="Proteomes" id="UP000294257"/>
    </source>
</evidence>
<feature type="transmembrane region" description="Helical" evidence="2">
    <location>
        <begin position="78"/>
        <end position="100"/>
    </location>
</feature>
<feature type="transmembrane region" description="Helical" evidence="2">
    <location>
        <begin position="12"/>
        <end position="32"/>
    </location>
</feature>
<organism evidence="3 4">
    <name type="scientific">Herbihabitans rhizosphaerae</name>
    <dbReference type="NCBI Taxonomy" id="1872711"/>
    <lineage>
        <taxon>Bacteria</taxon>
        <taxon>Bacillati</taxon>
        <taxon>Actinomycetota</taxon>
        <taxon>Actinomycetes</taxon>
        <taxon>Pseudonocardiales</taxon>
        <taxon>Pseudonocardiaceae</taxon>
        <taxon>Herbihabitans</taxon>
    </lineage>
</organism>
<protein>
    <submittedName>
        <fullName evidence="3">Uncharacterized protein DUF4407</fullName>
    </submittedName>
</protein>
<dbReference type="AlphaFoldDB" id="A0A4Q7L646"/>
<comment type="caution">
    <text evidence="3">The sequence shown here is derived from an EMBL/GenBank/DDBJ whole genome shotgun (WGS) entry which is preliminary data.</text>
</comment>
<name>A0A4Q7L646_9PSEU</name>
<proteinExistence type="predicted"/>
<reference evidence="3 4" key="1">
    <citation type="submission" date="2019-02" db="EMBL/GenBank/DDBJ databases">
        <title>Genomic Encyclopedia of Type Strains, Phase IV (KMG-IV): sequencing the most valuable type-strain genomes for metagenomic binning, comparative biology and taxonomic classification.</title>
        <authorList>
            <person name="Goeker M."/>
        </authorList>
    </citation>
    <scope>NUCLEOTIDE SEQUENCE [LARGE SCALE GENOMIC DNA]</scope>
    <source>
        <strain evidence="3 4">DSM 101727</strain>
    </source>
</reference>
<dbReference type="Proteomes" id="UP000294257">
    <property type="component" value="Unassembled WGS sequence"/>
</dbReference>
<accession>A0A4Q7L646</accession>
<keyword evidence="2" id="KW-1133">Transmembrane helix</keyword>
<feature type="transmembrane region" description="Helical" evidence="2">
    <location>
        <begin position="38"/>
        <end position="57"/>
    </location>
</feature>
<evidence type="ECO:0000256" key="2">
    <source>
        <dbReference type="SAM" id="Phobius"/>
    </source>
</evidence>
<dbReference type="InterPro" id="IPR025519">
    <property type="entry name" value="DUF4407"/>
</dbReference>
<dbReference type="Pfam" id="PF14362">
    <property type="entry name" value="DUF4407"/>
    <property type="match status" value="1"/>
</dbReference>
<gene>
    <name evidence="3" type="ORF">EV193_101684</name>
</gene>
<keyword evidence="2" id="KW-0472">Membrane</keyword>
<keyword evidence="2" id="KW-0812">Transmembrane</keyword>
<feature type="region of interest" description="Disordered" evidence="1">
    <location>
        <begin position="361"/>
        <end position="384"/>
    </location>
</feature>
<evidence type="ECO:0000313" key="3">
    <source>
        <dbReference type="EMBL" id="RZS44805.1"/>
    </source>
</evidence>